<dbReference type="CDD" id="cd15538">
    <property type="entry name" value="PHD_PRKCBP1"/>
    <property type="match status" value="1"/>
</dbReference>
<sequence>MLIDIITRRDVWMMDDSSEAQMETDVSSTTVDVPEMQEITGSSGNVEMVILVEKVQEENTLPNEQEQLNEDKVVSDISIQSVQGSEDSSQNEKLLLQPQDGNLLTTIDGAEILLENQDITQRECLNKSPKQSEQLPLALSDIPPKAALSPVQVQPVQEIPDSSSKDTNMLKNKDMEFSEKANQLEKNADDHQYATKDSSIQMEQCDPTPIELKEPISDVPTGDKKEDSSKSVLSKVPKPETESLMSDEDIEEIKHKDCHNESTTSTPKKKKMLEEPASEKTNKLRSDPYCWRCHWAVEQVPNEKMHHPMLCTVCPRSFHFKCLSGTERNKITTDKNWVCPECLSVLHAESSETRSPAMKKISLGVLCELLKHALERMMDLNGVEPFMHPVDRTAFPDYDRYVVHPMDLTLMKNNIDEGLYGSTEAFIADAQWILHNSIIFNTLQSKLTGGARALVRSCRTEMGEIEACPECYAAAHARRPTWFTDVCSTPHVLLWAKLKGFPHWPAKAMSVNSSGLVDVRFFGAHDRAWVPAKDCYLYSEKDPNNFRTKRQDILDSMQEAEQHIRNISRKYGKFVYPPFKTQFDPAKLSEQIKMMIPSFEGEVRSMVKEKPGGTPQSASKDKSRSNSKSSKSSVNDGDMSEGEDLHVTPTRKMADGAEIAKEEDDYSINDKNKSIEVDVTVQKSETSRKRRRSDLEEAVITIMDNTGTMIKYCDDHKRRRTDDVNGEVAQSEEEPKEKSTSSVDKPMEQGEKVKDEPVSDKNKGGEPSTSSTDIEKSMESVPVKSASKVKPLSKTSTPKDKETAKDKNTEGFSTPKQRPARTDKLTPIEKEDKPRSQRRRNSKHKCASSNGERTDRNPDKKVEKSADSTSGGREKRDNSTKQIKEADTDKSAAKRSVSTVKSSTDSPTSSKERKQIDDDTVLADLARETKASIISNSAAGLPTISSVRSLSVAPSGTNTTAAAKTVEVTIEMPSESSVFTPTSTENVRNMREAVDKLQRLRSEGDPPPVGRVGVRAFARMTSPDRGQKEKEREREKEPVEIKSEPLELDDAERQTEKLDLMNAFKLRPVIQTATNNLREVRINKVVVAPLSGRKSAPKPPEMRVRAKKTFPQPKKPDEGRSELNGKNSMVYIPIQPPMTQAPVRGVRPPSLNGPANVTAPRMPAPTVMTPASGINTLTSPMLGNSVPSSISSAGSANTVTSNALSTVPSAGQMPNLGQIPTVGQVATNVHTVPLITSVNGQWTFSLQPVMSVGGVDDTPTPIVNGIAERGNAGPIMSLPTQLAHLSALTSPAMPNASASASATSSTALMPVSSANPMQGNRNDTPADLPRLQQRPPLLNPFDASTPMGCVPPPSTAGPLTAKLNQNAVKLTDFFRTLLEDSLEKIDEPASQLTAMKLQLEQTRWRHQQEIDEIKHNHELVLAEMRASFEKEKFRAVNDVRRASQIELESAVKLAKSKQWCANCNQEAQFYCCWNTSYCDYPCQRAHWSQHYSVCTQQRSQESNSDGGHDNIIQAPDSLPKTTQAPTLTVGNKLTPLRVFSQDPNNGQKSSIIVSMVEDSSGNQTMKCVGTYKPQVPPQLSSLNINKQMVSTDDNAKKVVTSGGYLIVGGGAAGSANLVTSRRAHTIQYYT</sequence>
<feature type="compositionally biased region" description="Polar residues" evidence="7">
    <location>
        <begin position="151"/>
        <end position="169"/>
    </location>
</feature>
<evidence type="ECO:0000256" key="7">
    <source>
        <dbReference type="SAM" id="MobiDB-lite"/>
    </source>
</evidence>
<feature type="domain" description="PHD-type" evidence="9">
    <location>
        <begin position="287"/>
        <end position="345"/>
    </location>
</feature>
<keyword evidence="13" id="KW-1185">Reference proteome</keyword>
<accession>A0ABN8IWW9</accession>
<evidence type="ECO:0000256" key="1">
    <source>
        <dbReference type="ARBA" id="ARBA00022723"/>
    </source>
</evidence>
<feature type="compositionally biased region" description="Basic and acidic residues" evidence="7">
    <location>
        <begin position="714"/>
        <end position="723"/>
    </location>
</feature>
<dbReference type="Gene3D" id="3.30.40.10">
    <property type="entry name" value="Zinc/RING finger domain, C3HC4 (zinc finger)"/>
    <property type="match status" value="1"/>
</dbReference>
<name>A0ABN8IWW9_9NEOP</name>
<dbReference type="PROSITE" id="PS50865">
    <property type="entry name" value="ZF_MYND_2"/>
    <property type="match status" value="1"/>
</dbReference>
<keyword evidence="4 5" id="KW-0103">Bromodomain</keyword>
<gene>
    <name evidence="12" type="ORF">IPOD504_LOCUS14617</name>
</gene>
<dbReference type="InterPro" id="IPR056987">
    <property type="entry name" value="ZMYND8_CC"/>
</dbReference>
<feature type="domain" description="MYND-type" evidence="11">
    <location>
        <begin position="1460"/>
        <end position="1494"/>
    </location>
</feature>
<evidence type="ECO:0000256" key="6">
    <source>
        <dbReference type="PROSITE-ProRule" id="PRU00134"/>
    </source>
</evidence>
<dbReference type="Gene3D" id="1.20.920.10">
    <property type="entry name" value="Bromodomain-like"/>
    <property type="match status" value="1"/>
</dbReference>
<dbReference type="Pfam" id="PF00439">
    <property type="entry name" value="Bromodomain"/>
    <property type="match status" value="1"/>
</dbReference>
<dbReference type="Pfam" id="PF24324">
    <property type="entry name" value="MYND_ZMYND11_ZMYD8"/>
    <property type="match status" value="1"/>
</dbReference>
<feature type="region of interest" description="Disordered" evidence="7">
    <location>
        <begin position="146"/>
        <end position="169"/>
    </location>
</feature>
<feature type="compositionally biased region" description="Basic and acidic residues" evidence="7">
    <location>
        <begin position="820"/>
        <end position="835"/>
    </location>
</feature>
<organism evidence="12 13">
    <name type="scientific">Iphiclides podalirius</name>
    <name type="common">scarce swallowtail</name>
    <dbReference type="NCBI Taxonomy" id="110791"/>
    <lineage>
        <taxon>Eukaryota</taxon>
        <taxon>Metazoa</taxon>
        <taxon>Ecdysozoa</taxon>
        <taxon>Arthropoda</taxon>
        <taxon>Hexapoda</taxon>
        <taxon>Insecta</taxon>
        <taxon>Pterygota</taxon>
        <taxon>Neoptera</taxon>
        <taxon>Endopterygota</taxon>
        <taxon>Lepidoptera</taxon>
        <taxon>Glossata</taxon>
        <taxon>Ditrysia</taxon>
        <taxon>Papilionoidea</taxon>
        <taxon>Papilionidae</taxon>
        <taxon>Papilioninae</taxon>
        <taxon>Iphiclides</taxon>
    </lineage>
</organism>
<feature type="compositionally biased region" description="Basic and acidic residues" evidence="7">
    <location>
        <begin position="797"/>
        <end position="809"/>
    </location>
</feature>
<dbReference type="InterPro" id="IPR036427">
    <property type="entry name" value="Bromodomain-like_sf"/>
</dbReference>
<feature type="region of interest" description="Disordered" evidence="7">
    <location>
        <begin position="607"/>
        <end position="667"/>
    </location>
</feature>
<dbReference type="PROSITE" id="PS01360">
    <property type="entry name" value="ZF_MYND_1"/>
    <property type="match status" value="1"/>
</dbReference>
<evidence type="ECO:0008006" key="14">
    <source>
        <dbReference type="Google" id="ProtNLM"/>
    </source>
</evidence>
<dbReference type="PROSITE" id="PS50016">
    <property type="entry name" value="ZF_PHD_2"/>
    <property type="match status" value="1"/>
</dbReference>
<evidence type="ECO:0000313" key="13">
    <source>
        <dbReference type="Proteomes" id="UP000837857"/>
    </source>
</evidence>
<dbReference type="SMART" id="SM00249">
    <property type="entry name" value="PHD"/>
    <property type="match status" value="1"/>
</dbReference>
<dbReference type="InterPro" id="IPR013083">
    <property type="entry name" value="Znf_RING/FYVE/PHD"/>
</dbReference>
<dbReference type="PANTHER" id="PTHR46453">
    <property type="entry name" value="PROTEIN KINASE C-BINDING PROTEIN 1"/>
    <property type="match status" value="1"/>
</dbReference>
<feature type="compositionally biased region" description="Basic and acidic residues" evidence="7">
    <location>
        <begin position="1025"/>
        <end position="1043"/>
    </location>
</feature>
<dbReference type="Gene3D" id="6.10.140.2220">
    <property type="match status" value="1"/>
</dbReference>
<dbReference type="InterPro" id="IPR057053">
    <property type="entry name" value="MYND_ZMYND11_ZMYD8"/>
</dbReference>
<evidence type="ECO:0000256" key="3">
    <source>
        <dbReference type="ARBA" id="ARBA00022833"/>
    </source>
</evidence>
<feature type="non-terminal residue" evidence="12">
    <location>
        <position position="1630"/>
    </location>
</feature>
<keyword evidence="1" id="KW-0479">Metal-binding</keyword>
<feature type="compositionally biased region" description="Basic residues" evidence="7">
    <location>
        <begin position="836"/>
        <end position="846"/>
    </location>
</feature>
<feature type="region of interest" description="Disordered" evidence="7">
    <location>
        <begin position="714"/>
        <end position="919"/>
    </location>
</feature>
<dbReference type="SMART" id="SM00297">
    <property type="entry name" value="BROMO"/>
    <property type="match status" value="1"/>
</dbReference>
<evidence type="ECO:0000259" key="11">
    <source>
        <dbReference type="PROSITE" id="PS50865"/>
    </source>
</evidence>
<reference evidence="12" key="1">
    <citation type="submission" date="2022-03" db="EMBL/GenBank/DDBJ databases">
        <authorList>
            <person name="Martin H S."/>
        </authorList>
    </citation>
    <scope>NUCLEOTIDE SEQUENCE</scope>
</reference>
<dbReference type="EMBL" id="OW152817">
    <property type="protein sequence ID" value="CAH2068930.1"/>
    <property type="molecule type" value="Genomic_DNA"/>
</dbReference>
<dbReference type="Gene3D" id="2.30.30.140">
    <property type="match status" value="1"/>
</dbReference>
<evidence type="ECO:0000256" key="2">
    <source>
        <dbReference type="ARBA" id="ARBA00022771"/>
    </source>
</evidence>
<feature type="region of interest" description="Disordered" evidence="7">
    <location>
        <begin position="211"/>
        <end position="280"/>
    </location>
</feature>
<dbReference type="PROSITE" id="PS50812">
    <property type="entry name" value="PWWP"/>
    <property type="match status" value="1"/>
</dbReference>
<feature type="compositionally biased region" description="Basic and acidic residues" evidence="7">
    <location>
        <begin position="1114"/>
        <end position="1123"/>
    </location>
</feature>
<keyword evidence="3" id="KW-0862">Zinc</keyword>
<feature type="compositionally biased region" description="Polar residues" evidence="7">
    <location>
        <begin position="896"/>
        <end position="909"/>
    </location>
</feature>
<dbReference type="InterPro" id="IPR001965">
    <property type="entry name" value="Znf_PHD"/>
</dbReference>
<dbReference type="CDD" id="cd20160">
    <property type="entry name" value="PWWP_PRKCBP1"/>
    <property type="match status" value="1"/>
</dbReference>
<keyword evidence="2 6" id="KW-0863">Zinc-finger</keyword>
<dbReference type="PANTHER" id="PTHR46453:SF5">
    <property type="entry name" value="PROTEIN KINASE C-BINDING PROTEIN 1 ISOFORM X1"/>
    <property type="match status" value="1"/>
</dbReference>
<evidence type="ECO:0000259" key="10">
    <source>
        <dbReference type="PROSITE" id="PS50812"/>
    </source>
</evidence>
<feature type="region of interest" description="Disordered" evidence="7">
    <location>
        <begin position="1499"/>
        <end position="1526"/>
    </location>
</feature>
<dbReference type="InterPro" id="IPR011011">
    <property type="entry name" value="Znf_FYVE_PHD"/>
</dbReference>
<evidence type="ECO:0000256" key="5">
    <source>
        <dbReference type="PROSITE-ProRule" id="PRU00035"/>
    </source>
</evidence>
<evidence type="ECO:0000256" key="4">
    <source>
        <dbReference type="ARBA" id="ARBA00023117"/>
    </source>
</evidence>
<protein>
    <recommendedName>
        <fullName evidence="14">Protein kinase C-binding protein 1</fullName>
    </recommendedName>
</protein>
<feature type="region of interest" description="Disordered" evidence="7">
    <location>
        <begin position="1091"/>
        <end position="1124"/>
    </location>
</feature>
<feature type="domain" description="Bromo" evidence="8">
    <location>
        <begin position="378"/>
        <end position="448"/>
    </location>
</feature>
<dbReference type="Proteomes" id="UP000837857">
    <property type="component" value="Chromosome 5"/>
</dbReference>
<dbReference type="InterPro" id="IPR044075">
    <property type="entry name" value="PRKCBP1_PHD"/>
</dbReference>
<feature type="region of interest" description="Disordered" evidence="7">
    <location>
        <begin position="1020"/>
        <end position="1043"/>
    </location>
</feature>
<dbReference type="SMART" id="SM00293">
    <property type="entry name" value="PWWP"/>
    <property type="match status" value="1"/>
</dbReference>
<dbReference type="InterPro" id="IPR000313">
    <property type="entry name" value="PWWP_dom"/>
</dbReference>
<evidence type="ECO:0000259" key="9">
    <source>
        <dbReference type="PROSITE" id="PS50016"/>
    </source>
</evidence>
<dbReference type="PRINTS" id="PR00503">
    <property type="entry name" value="BROMODOMAIN"/>
</dbReference>
<feature type="compositionally biased region" description="Basic and acidic residues" evidence="7">
    <location>
        <begin position="211"/>
        <end position="229"/>
    </location>
</feature>
<dbReference type="InterPro" id="IPR001487">
    <property type="entry name" value="Bromodomain"/>
</dbReference>
<feature type="domain" description="PWWP" evidence="10">
    <location>
        <begin position="490"/>
        <end position="541"/>
    </location>
</feature>
<evidence type="ECO:0000259" key="8">
    <source>
        <dbReference type="PROSITE" id="PS50014"/>
    </source>
</evidence>
<dbReference type="SUPFAM" id="SSF63748">
    <property type="entry name" value="Tudor/PWWP/MBT"/>
    <property type="match status" value="1"/>
</dbReference>
<dbReference type="PROSITE" id="PS50014">
    <property type="entry name" value="BROMODOMAIN_2"/>
    <property type="match status" value="1"/>
</dbReference>
<feature type="compositionally biased region" description="Basic and acidic residues" evidence="7">
    <location>
        <begin position="852"/>
        <end position="892"/>
    </location>
</feature>
<dbReference type="Pfam" id="PF23460">
    <property type="entry name" value="ZMYND8_CC"/>
    <property type="match status" value="1"/>
</dbReference>
<dbReference type="SUPFAM" id="SSF47370">
    <property type="entry name" value="Bromodomain"/>
    <property type="match status" value="1"/>
</dbReference>
<dbReference type="InterPro" id="IPR019787">
    <property type="entry name" value="Znf_PHD-finger"/>
</dbReference>
<evidence type="ECO:0000313" key="12">
    <source>
        <dbReference type="EMBL" id="CAH2068930.1"/>
    </source>
</evidence>
<proteinExistence type="predicted"/>
<dbReference type="SUPFAM" id="SSF57903">
    <property type="entry name" value="FYVE/PHD zinc finger"/>
    <property type="match status" value="1"/>
</dbReference>
<dbReference type="SUPFAM" id="SSF144232">
    <property type="entry name" value="HIT/MYND zinc finger-like"/>
    <property type="match status" value="1"/>
</dbReference>
<feature type="compositionally biased region" description="Basic and acidic residues" evidence="7">
    <location>
        <begin position="733"/>
        <end position="764"/>
    </location>
</feature>
<dbReference type="InterPro" id="IPR002893">
    <property type="entry name" value="Znf_MYND"/>
</dbReference>
<dbReference type="Pfam" id="PF00855">
    <property type="entry name" value="PWWP"/>
    <property type="match status" value="1"/>
</dbReference>